<dbReference type="InterPro" id="IPR006638">
    <property type="entry name" value="Elp3/MiaA/NifB-like_rSAM"/>
</dbReference>
<organism evidence="9 10">
    <name type="scientific">Candidatus Pullichristensenella stercorigallinarum</name>
    <dbReference type="NCBI Taxonomy" id="2840909"/>
    <lineage>
        <taxon>Bacteria</taxon>
        <taxon>Bacillati</taxon>
        <taxon>Bacillota</taxon>
        <taxon>Clostridia</taxon>
        <taxon>Candidatus Pullichristensenella</taxon>
    </lineage>
</organism>
<dbReference type="SMART" id="SM00729">
    <property type="entry name" value="Elp3"/>
    <property type="match status" value="1"/>
</dbReference>
<dbReference type="GO" id="GO:0005506">
    <property type="term" value="F:iron ion binding"/>
    <property type="evidence" value="ECO:0007669"/>
    <property type="project" value="UniProtKB-UniRule"/>
</dbReference>
<evidence type="ECO:0000256" key="4">
    <source>
        <dbReference type="ARBA" id="ARBA00023004"/>
    </source>
</evidence>
<dbReference type="SFLD" id="SFLDS00029">
    <property type="entry name" value="Radical_SAM"/>
    <property type="match status" value="1"/>
</dbReference>
<protein>
    <submittedName>
        <fullName evidence="9">YgiQ family radical SAM protein</fullName>
    </submittedName>
</protein>
<keyword evidence="1 6" id="KW-0004">4Fe-4S</keyword>
<keyword evidence="5 6" id="KW-0411">Iron-sulfur</keyword>
<feature type="compositionally biased region" description="Basic residues" evidence="7">
    <location>
        <begin position="643"/>
        <end position="659"/>
    </location>
</feature>
<evidence type="ECO:0000313" key="9">
    <source>
        <dbReference type="EMBL" id="HIQ83730.1"/>
    </source>
</evidence>
<evidence type="ECO:0000259" key="8">
    <source>
        <dbReference type="PROSITE" id="PS51918"/>
    </source>
</evidence>
<feature type="binding site" evidence="6">
    <location>
        <position position="303"/>
    </location>
    <ligand>
        <name>[4Fe-4S] cluster</name>
        <dbReference type="ChEBI" id="CHEBI:49883"/>
        <note>4Fe-4S-S-AdoMet</note>
    </ligand>
</feature>
<evidence type="ECO:0000256" key="2">
    <source>
        <dbReference type="ARBA" id="ARBA00022691"/>
    </source>
</evidence>
<dbReference type="Gene3D" id="3.80.30.20">
    <property type="entry name" value="tm_1862 like domain"/>
    <property type="match status" value="1"/>
</dbReference>
<keyword evidence="4 6" id="KW-0408">Iron</keyword>
<dbReference type="SFLD" id="SFLDG01069">
    <property type="entry name" value="UPF0313"/>
    <property type="match status" value="1"/>
</dbReference>
<keyword evidence="2 6" id="KW-0949">S-adenosyl-L-methionine</keyword>
<dbReference type="GO" id="GO:0051539">
    <property type="term" value="F:4 iron, 4 sulfur cluster binding"/>
    <property type="evidence" value="ECO:0007669"/>
    <property type="project" value="UniProtKB-KW"/>
</dbReference>
<feature type="domain" description="Radical SAM core" evidence="8">
    <location>
        <begin position="281"/>
        <end position="554"/>
    </location>
</feature>
<evidence type="ECO:0000256" key="5">
    <source>
        <dbReference type="ARBA" id="ARBA00023014"/>
    </source>
</evidence>
<dbReference type="PANTHER" id="PTHR32331:SF0">
    <property type="entry name" value="UPF0313 PROTEIN YGIQ"/>
    <property type="match status" value="1"/>
</dbReference>
<comment type="cofactor">
    <cofactor evidence="6">
        <name>[4Fe-4S] cluster</name>
        <dbReference type="ChEBI" id="CHEBI:49883"/>
    </cofactor>
    <text evidence="6">Binds 1 [4Fe-4S] cluster. The cluster is coordinated with 3 cysteines and an exchangeable S-adenosyl-L-methionine.</text>
</comment>
<dbReference type="InterPro" id="IPR013704">
    <property type="entry name" value="UPF0313_N"/>
</dbReference>
<dbReference type="SFLD" id="SFLDG01082">
    <property type="entry name" value="B12-binding_domain_containing"/>
    <property type="match status" value="1"/>
</dbReference>
<dbReference type="InterPro" id="IPR007197">
    <property type="entry name" value="rSAM"/>
</dbReference>
<dbReference type="GO" id="GO:0003824">
    <property type="term" value="F:catalytic activity"/>
    <property type="evidence" value="ECO:0007669"/>
    <property type="project" value="InterPro"/>
</dbReference>
<keyword evidence="3 6" id="KW-0479">Metal-binding</keyword>
<dbReference type="Pfam" id="PF08497">
    <property type="entry name" value="Radical_SAM_N"/>
    <property type="match status" value="1"/>
</dbReference>
<feature type="binding site" evidence="6">
    <location>
        <position position="300"/>
    </location>
    <ligand>
        <name>[4Fe-4S] cluster</name>
        <dbReference type="ChEBI" id="CHEBI:49883"/>
        <note>4Fe-4S-S-AdoMet</note>
    </ligand>
</feature>
<evidence type="ECO:0000256" key="3">
    <source>
        <dbReference type="ARBA" id="ARBA00022723"/>
    </source>
</evidence>
<dbReference type="InterPro" id="IPR058240">
    <property type="entry name" value="rSAM_sf"/>
</dbReference>
<comment type="similarity">
    <text evidence="6">Belongs to the UPF0313 family.</text>
</comment>
<gene>
    <name evidence="9" type="ORF">IAA52_11580</name>
</gene>
<accession>A0A9D0ZNF8</accession>
<sequence length="659" mass="74245">MAECRARGWDAPDFVYVTGDAYVDHPSFGLAIISRVLESAGYRVAMLPQPDWHTCEDFKRFGRPRLGFLITAGVIDSMVNHYTVAKKPRDRDVYSPGGQAGMRPDRATIVYANRVRQAYGSVPILLGGVEASLRRFAHYDYWDDRVRNSCLVDAGADVLMFGMGERSILRVAKWLEEGKPFAEMRIPGTCVMVPEPPEGALEIAPMEEVAADRAAYARAFKVQYDEQDPVRGRPICQKHGKRYLLQNRPDLPLTREELDRTYALPYERKWHPMYDAQGGIPALSEVKFSIAHVRGCFGACNFCALTFHQGRIVSSRSKESVLREARLLTRDRDFKGYIHDVGGPTADFRQPACKGQLEHGACKGKQCLFPAPCKNLVADHREYVDILRALRELPGVKKVFVRSGVRFDYALADKSGAFLRELVAHHVSGQLKVAPEHVSPRVLRYMGKPAPEVYDRFVKRYAQLNRELGMDQYLVPYLMSSHPGCELSDAVLLAEYLHKTGQRPEQVQDFYPTPGTLSTAMFYTGLDPRDMRSVYVPRDPHEKAMQRALMQYFRPENHALVLEALRRAGREDLIGFGKECLIPPRPIRPRQKGEKPNARGKPFKGERQDKQAPKTAAKTGKPPRKGGEGRKKSSPERAQGARAKSKRPAKPSPTGKRRG</sequence>
<dbReference type="SUPFAM" id="SSF102114">
    <property type="entry name" value="Radical SAM enzymes"/>
    <property type="match status" value="1"/>
</dbReference>
<evidence type="ECO:0000256" key="7">
    <source>
        <dbReference type="SAM" id="MobiDB-lite"/>
    </source>
</evidence>
<dbReference type="Pfam" id="PF11842">
    <property type="entry name" value="DUF3362"/>
    <property type="match status" value="1"/>
</dbReference>
<feature type="compositionally biased region" description="Basic and acidic residues" evidence="7">
    <location>
        <begin position="625"/>
        <end position="635"/>
    </location>
</feature>
<feature type="region of interest" description="Disordered" evidence="7">
    <location>
        <begin position="580"/>
        <end position="659"/>
    </location>
</feature>
<feature type="binding site" evidence="6">
    <location>
        <position position="296"/>
    </location>
    <ligand>
        <name>[4Fe-4S] cluster</name>
        <dbReference type="ChEBI" id="CHEBI:49883"/>
        <note>4Fe-4S-S-AdoMet</note>
    </ligand>
</feature>
<dbReference type="NCBIfam" id="TIGR03904">
    <property type="entry name" value="SAM_YgiQ"/>
    <property type="match status" value="1"/>
</dbReference>
<comment type="caution">
    <text evidence="9">The sequence shown here is derived from an EMBL/GenBank/DDBJ whole genome shotgun (WGS) entry which is preliminary data.</text>
</comment>
<evidence type="ECO:0000256" key="1">
    <source>
        <dbReference type="ARBA" id="ARBA00022485"/>
    </source>
</evidence>
<dbReference type="PROSITE" id="PS51918">
    <property type="entry name" value="RADICAL_SAM"/>
    <property type="match status" value="1"/>
</dbReference>
<dbReference type="InterPro" id="IPR024560">
    <property type="entry name" value="UPF0313_C"/>
</dbReference>
<dbReference type="Pfam" id="PF04055">
    <property type="entry name" value="Radical_SAM"/>
    <property type="match status" value="1"/>
</dbReference>
<evidence type="ECO:0000256" key="6">
    <source>
        <dbReference type="HAMAP-Rule" id="MF_01251"/>
    </source>
</evidence>
<dbReference type="Proteomes" id="UP000824260">
    <property type="component" value="Unassembled WGS sequence"/>
</dbReference>
<name>A0A9D0ZNF8_9FIRM</name>
<proteinExistence type="inferred from homology"/>
<feature type="compositionally biased region" description="Basic and acidic residues" evidence="7">
    <location>
        <begin position="591"/>
        <end position="612"/>
    </location>
</feature>
<reference evidence="9" key="2">
    <citation type="journal article" date="2021" name="PeerJ">
        <title>Extensive microbial diversity within the chicken gut microbiome revealed by metagenomics and culture.</title>
        <authorList>
            <person name="Gilroy R."/>
            <person name="Ravi A."/>
            <person name="Getino M."/>
            <person name="Pursley I."/>
            <person name="Horton D.L."/>
            <person name="Alikhan N.F."/>
            <person name="Baker D."/>
            <person name="Gharbi K."/>
            <person name="Hall N."/>
            <person name="Watson M."/>
            <person name="Adriaenssens E.M."/>
            <person name="Foster-Nyarko E."/>
            <person name="Jarju S."/>
            <person name="Secka A."/>
            <person name="Antonio M."/>
            <person name="Oren A."/>
            <person name="Chaudhuri R.R."/>
            <person name="La Ragione R."/>
            <person name="Hildebrand F."/>
            <person name="Pallen M.J."/>
        </authorList>
    </citation>
    <scope>NUCLEOTIDE SEQUENCE</scope>
    <source>
        <strain evidence="9">ChiSjej6B24-2974</strain>
    </source>
</reference>
<dbReference type="InterPro" id="IPR023404">
    <property type="entry name" value="rSAM_horseshoe"/>
</dbReference>
<dbReference type="PANTHER" id="PTHR32331">
    <property type="entry name" value="UPF0313 PROTEIN YGIQ"/>
    <property type="match status" value="1"/>
</dbReference>
<dbReference type="EMBL" id="DVFZ01000106">
    <property type="protein sequence ID" value="HIQ83730.1"/>
    <property type="molecule type" value="Genomic_DNA"/>
</dbReference>
<reference evidence="9" key="1">
    <citation type="submission" date="2020-10" db="EMBL/GenBank/DDBJ databases">
        <authorList>
            <person name="Gilroy R."/>
        </authorList>
    </citation>
    <scope>NUCLEOTIDE SEQUENCE</scope>
    <source>
        <strain evidence="9">ChiSjej6B24-2974</strain>
    </source>
</reference>
<dbReference type="InterPro" id="IPR022946">
    <property type="entry name" value="UPF0313"/>
</dbReference>
<dbReference type="AlphaFoldDB" id="A0A9D0ZNF8"/>
<dbReference type="HAMAP" id="MF_01251">
    <property type="entry name" value="UPF0313"/>
    <property type="match status" value="1"/>
</dbReference>
<evidence type="ECO:0000313" key="10">
    <source>
        <dbReference type="Proteomes" id="UP000824260"/>
    </source>
</evidence>